<evidence type="ECO:0000259" key="1">
    <source>
        <dbReference type="PROSITE" id="PS50042"/>
    </source>
</evidence>
<protein>
    <recommendedName>
        <fullName evidence="1">Cyclic nucleotide-binding domain-containing protein</fullName>
    </recommendedName>
</protein>
<organism evidence="2 3">
    <name type="scientific">Sulfuriferula multivorans</name>
    <dbReference type="NCBI Taxonomy" id="1559896"/>
    <lineage>
        <taxon>Bacteria</taxon>
        <taxon>Pseudomonadati</taxon>
        <taxon>Pseudomonadota</taxon>
        <taxon>Betaproteobacteria</taxon>
        <taxon>Nitrosomonadales</taxon>
        <taxon>Sulfuricellaceae</taxon>
        <taxon>Sulfuriferula</taxon>
    </lineage>
</organism>
<gene>
    <name evidence="2" type="ORF">SFMTTN_2773</name>
</gene>
<dbReference type="SUPFAM" id="SSF51206">
    <property type="entry name" value="cAMP-binding domain-like"/>
    <property type="match status" value="1"/>
</dbReference>
<evidence type="ECO:0000313" key="3">
    <source>
        <dbReference type="Proteomes" id="UP000286806"/>
    </source>
</evidence>
<keyword evidence="3" id="KW-1185">Reference proteome</keyword>
<accession>A0A401JZ98</accession>
<dbReference type="CDD" id="cd00038">
    <property type="entry name" value="CAP_ED"/>
    <property type="match status" value="1"/>
</dbReference>
<proteinExistence type="predicted"/>
<dbReference type="InterPro" id="IPR000595">
    <property type="entry name" value="cNMP-bd_dom"/>
</dbReference>
<dbReference type="InterPro" id="IPR018490">
    <property type="entry name" value="cNMP-bd_dom_sf"/>
</dbReference>
<dbReference type="RefSeq" id="WP_124705720.1">
    <property type="nucleotide sequence ID" value="NZ_BGOW01000030.1"/>
</dbReference>
<dbReference type="SMART" id="SM00100">
    <property type="entry name" value="cNMP"/>
    <property type="match status" value="1"/>
</dbReference>
<feature type="domain" description="Cyclic nucleotide-binding" evidence="1">
    <location>
        <begin position="14"/>
        <end position="113"/>
    </location>
</feature>
<evidence type="ECO:0000313" key="2">
    <source>
        <dbReference type="EMBL" id="GCB01959.1"/>
    </source>
</evidence>
<comment type="caution">
    <text evidence="2">The sequence shown here is derived from an EMBL/GenBank/DDBJ whole genome shotgun (WGS) entry which is preliminary data.</text>
</comment>
<sequence>MGNNIDFEYEFPDIAHFLGRENTAELSHLMQLREIPAGMTLIEDGATVDAFMLIFSGEFNVEVSNRDKSLLLGQLGKGKWVGEVSYFTGDGLSTAKVYAVVDSSVLELKHADFVDAQTRHPMLASMLIQHFGELMAGRLRNSNQAFEQVGEQKLALMLANNEASIKDSWLIAMLKKLTGIEV</sequence>
<dbReference type="InterPro" id="IPR014710">
    <property type="entry name" value="RmlC-like_jellyroll"/>
</dbReference>
<name>A0A401JZ98_9PROT</name>
<dbReference type="PROSITE" id="PS50042">
    <property type="entry name" value="CNMP_BINDING_3"/>
    <property type="match status" value="1"/>
</dbReference>
<dbReference type="EMBL" id="BGOW01000030">
    <property type="protein sequence ID" value="GCB01959.1"/>
    <property type="molecule type" value="Genomic_DNA"/>
</dbReference>
<dbReference type="Pfam" id="PF00027">
    <property type="entry name" value="cNMP_binding"/>
    <property type="match status" value="1"/>
</dbReference>
<reference evidence="2 3" key="1">
    <citation type="journal article" date="2019" name="Front. Microbiol.">
        <title>Genomes of Neutrophilic Sulfur-Oxidizing Chemolithoautotrophs Representing 9 Proteobacterial Species From 8 Genera.</title>
        <authorList>
            <person name="Watanabe T."/>
            <person name="Kojima H."/>
            <person name="Umezawa K."/>
            <person name="Hori C."/>
            <person name="Takasuka T.E."/>
            <person name="Kato Y."/>
            <person name="Fukui M."/>
        </authorList>
    </citation>
    <scope>NUCLEOTIDE SEQUENCE [LARGE SCALE GENOMIC DNA]</scope>
    <source>
        <strain evidence="2 3">TTN</strain>
    </source>
</reference>
<dbReference type="Proteomes" id="UP000286806">
    <property type="component" value="Unassembled WGS sequence"/>
</dbReference>
<dbReference type="Gene3D" id="2.60.120.10">
    <property type="entry name" value="Jelly Rolls"/>
    <property type="match status" value="1"/>
</dbReference>
<dbReference type="AlphaFoldDB" id="A0A401JZ98"/>